<organism evidence="1 2">
    <name type="scientific">Bonamia ostreae</name>
    <dbReference type="NCBI Taxonomy" id="126728"/>
    <lineage>
        <taxon>Eukaryota</taxon>
        <taxon>Sar</taxon>
        <taxon>Rhizaria</taxon>
        <taxon>Endomyxa</taxon>
        <taxon>Ascetosporea</taxon>
        <taxon>Haplosporida</taxon>
        <taxon>Bonamia</taxon>
    </lineage>
</organism>
<sequence>MNVLPNYDEALKKLLRKNFQIEFEKAFTKLKSVVSDPKFAEKAGENINRHSKYCAVFEKMLISYKKRALTTLSQIPIGIHPSGTDFIFFEYLAKFIDSFFELNFPNSNLVEQFKTALLKSEKDYNENGGFFVDKFVSSLQKLSSSKIDKSDDCLSIKFICDRLENLRFVNTFLPKFKNQLFEDIEKIGMDWTLSDQNIAAEIYVQIEKLLKLSGFCFVVFSFGESLFGNLFRKSSFESKSLLKEIPLALQSLKGDLNELDFAFVFDSIFGAFVESFEFLLLDSERLFSRENSATMSETISDLVEAFTNDNKRLLKDRK</sequence>
<reference evidence="1 2" key="1">
    <citation type="journal article" date="2024" name="BMC Biol.">
        <title>Comparative genomics of Ascetosporea gives new insight into the evolutionary basis for animal parasitism in Rhizaria.</title>
        <authorList>
            <person name="Hiltunen Thoren M."/>
            <person name="Onut-Brannstrom I."/>
            <person name="Alfjorden A."/>
            <person name="Peckova H."/>
            <person name="Swords F."/>
            <person name="Hooper C."/>
            <person name="Holzer A.S."/>
            <person name="Bass D."/>
            <person name="Burki F."/>
        </authorList>
    </citation>
    <scope>NUCLEOTIDE SEQUENCE [LARGE SCALE GENOMIC DNA]</scope>
    <source>
        <strain evidence="1">20-A016</strain>
    </source>
</reference>
<accession>A0ABV2AQ62</accession>
<evidence type="ECO:0000313" key="2">
    <source>
        <dbReference type="Proteomes" id="UP001439008"/>
    </source>
</evidence>
<gene>
    <name evidence="1" type="ORF">MHBO_003334</name>
</gene>
<feature type="non-terminal residue" evidence="1">
    <location>
        <position position="318"/>
    </location>
</feature>
<keyword evidence="2" id="KW-1185">Reference proteome</keyword>
<dbReference type="Proteomes" id="UP001439008">
    <property type="component" value="Unassembled WGS sequence"/>
</dbReference>
<dbReference type="EMBL" id="JBDODL010001784">
    <property type="protein sequence ID" value="MES1921799.1"/>
    <property type="molecule type" value="Genomic_DNA"/>
</dbReference>
<comment type="caution">
    <text evidence="1">The sequence shown here is derived from an EMBL/GenBank/DDBJ whole genome shotgun (WGS) entry which is preliminary data.</text>
</comment>
<name>A0ABV2AQ62_9EUKA</name>
<evidence type="ECO:0000313" key="1">
    <source>
        <dbReference type="EMBL" id="MES1921799.1"/>
    </source>
</evidence>
<proteinExistence type="predicted"/>
<protein>
    <submittedName>
        <fullName evidence="1">Uncharacterized protein</fullName>
    </submittedName>
</protein>